<gene>
    <name evidence="6" type="ORF">JFN87_13435</name>
</gene>
<dbReference type="PROSITE" id="PS00455">
    <property type="entry name" value="AMP_BINDING"/>
    <property type="match status" value="1"/>
</dbReference>
<dbReference type="Proteomes" id="UP000670475">
    <property type="component" value="Unassembled WGS sequence"/>
</dbReference>
<proteinExistence type="inferred from homology"/>
<feature type="domain" description="AMP-dependent synthetase/ligase" evidence="4">
    <location>
        <begin position="62"/>
        <end position="433"/>
    </location>
</feature>
<protein>
    <submittedName>
        <fullName evidence="6">AMP-binding protein</fullName>
    </submittedName>
</protein>
<dbReference type="PANTHER" id="PTHR43201">
    <property type="entry name" value="ACYL-COA SYNTHETASE"/>
    <property type="match status" value="1"/>
</dbReference>
<evidence type="ECO:0000259" key="4">
    <source>
        <dbReference type="Pfam" id="PF00501"/>
    </source>
</evidence>
<dbReference type="EMBL" id="JAGIQL010000043">
    <property type="protein sequence ID" value="MBP0458499.1"/>
    <property type="molecule type" value="Genomic_DNA"/>
</dbReference>
<dbReference type="AlphaFoldDB" id="A0A940RYB6"/>
<accession>A0A940RYB6</accession>
<organism evidence="6 7">
    <name type="scientific">Streptomyces montanisoli</name>
    <dbReference type="NCBI Taxonomy" id="2798581"/>
    <lineage>
        <taxon>Bacteria</taxon>
        <taxon>Bacillati</taxon>
        <taxon>Actinomycetota</taxon>
        <taxon>Actinomycetes</taxon>
        <taxon>Kitasatosporales</taxon>
        <taxon>Streptomycetaceae</taxon>
        <taxon>Streptomyces</taxon>
    </lineage>
</organism>
<dbReference type="PANTHER" id="PTHR43201:SF5">
    <property type="entry name" value="MEDIUM-CHAIN ACYL-COA LIGASE ACSF2, MITOCHONDRIAL"/>
    <property type="match status" value="1"/>
</dbReference>
<evidence type="ECO:0000313" key="6">
    <source>
        <dbReference type="EMBL" id="MBP0458499.1"/>
    </source>
</evidence>
<comment type="similarity">
    <text evidence="1">Belongs to the ATP-dependent AMP-binding enzyme family.</text>
</comment>
<dbReference type="CDD" id="cd05917">
    <property type="entry name" value="FACL_like_2"/>
    <property type="match status" value="1"/>
</dbReference>
<feature type="domain" description="AMP-binding enzyme C-terminal" evidence="5">
    <location>
        <begin position="484"/>
        <end position="560"/>
    </location>
</feature>
<dbReference type="Pfam" id="PF13193">
    <property type="entry name" value="AMP-binding_C"/>
    <property type="match status" value="1"/>
</dbReference>
<evidence type="ECO:0000259" key="5">
    <source>
        <dbReference type="Pfam" id="PF13193"/>
    </source>
</evidence>
<dbReference type="InterPro" id="IPR042099">
    <property type="entry name" value="ANL_N_sf"/>
</dbReference>
<dbReference type="Gene3D" id="3.30.300.30">
    <property type="match status" value="1"/>
</dbReference>
<evidence type="ECO:0000256" key="1">
    <source>
        <dbReference type="ARBA" id="ARBA00006432"/>
    </source>
</evidence>
<dbReference type="GO" id="GO:0031956">
    <property type="term" value="F:medium-chain fatty acid-CoA ligase activity"/>
    <property type="evidence" value="ECO:0007669"/>
    <property type="project" value="TreeGrafter"/>
</dbReference>
<dbReference type="InterPro" id="IPR000873">
    <property type="entry name" value="AMP-dep_synth/lig_dom"/>
</dbReference>
<keyword evidence="2" id="KW-0436">Ligase</keyword>
<dbReference type="FunFam" id="3.40.50.12780:FF:000003">
    <property type="entry name" value="Long-chain-fatty-acid--CoA ligase FadD"/>
    <property type="match status" value="1"/>
</dbReference>
<keyword evidence="7" id="KW-1185">Reference proteome</keyword>
<dbReference type="GO" id="GO:0006631">
    <property type="term" value="P:fatty acid metabolic process"/>
    <property type="evidence" value="ECO:0007669"/>
    <property type="project" value="TreeGrafter"/>
</dbReference>
<comment type="caution">
    <text evidence="6">The sequence shown here is derived from an EMBL/GenBank/DDBJ whole genome shotgun (WGS) entry which is preliminary data.</text>
</comment>
<dbReference type="FunFam" id="3.30.300.30:FF:000008">
    <property type="entry name" value="2,3-dihydroxybenzoate-AMP ligase"/>
    <property type="match status" value="1"/>
</dbReference>
<dbReference type="Pfam" id="PF00501">
    <property type="entry name" value="AMP-binding"/>
    <property type="match status" value="1"/>
</dbReference>
<feature type="region of interest" description="Disordered" evidence="3">
    <location>
        <begin position="1"/>
        <end position="31"/>
    </location>
</feature>
<name>A0A940RYB6_9ACTN</name>
<dbReference type="Gene3D" id="3.40.50.12780">
    <property type="entry name" value="N-terminal domain of ligase-like"/>
    <property type="match status" value="1"/>
</dbReference>
<dbReference type="InterPro" id="IPR020845">
    <property type="entry name" value="AMP-binding_CS"/>
</dbReference>
<evidence type="ECO:0000256" key="2">
    <source>
        <dbReference type="ARBA" id="ARBA00022598"/>
    </source>
</evidence>
<reference evidence="6" key="1">
    <citation type="submission" date="2021-03" db="EMBL/GenBank/DDBJ databases">
        <title>Whole genome sequence of Streptomyces bomunensis MMS17-BM035.</title>
        <authorList>
            <person name="Lee J.H."/>
        </authorList>
    </citation>
    <scope>NUCLEOTIDE SEQUENCE</scope>
    <source>
        <strain evidence="6">MMS17-BM035</strain>
    </source>
</reference>
<dbReference type="SUPFAM" id="SSF56801">
    <property type="entry name" value="Acetyl-CoA synthetase-like"/>
    <property type="match status" value="1"/>
</dbReference>
<evidence type="ECO:0000313" key="7">
    <source>
        <dbReference type="Proteomes" id="UP000670475"/>
    </source>
</evidence>
<sequence>MTSQTPAGTTTAHAGTTTAPAGTTTAPAGTTTVHAGAPVPYAYTHGTGTTALLGDTIGENLARAIAAHPDREALVDVPSGRRWTYARFGADVEELARALLARGVAKGDRVGIWAINCPEWVLVQYATARIGAIMVNINPAYRAHELEFVLGQSGVCLLVASLAHRTSDYRAMVEDVAPRCPGLRAVHYIGDPSWDELLSAADGATVGELQEREAQLSCDDPINIQYTSGTTGFPKGATLSHHNILNNGYFVGETVRYTEHDRVCLPVPFYHCFGMVMGNLGATSHGACVVIPAASFDAGATLRAVQQERCTSLYGVPTMFIAELDLPDFASYDLSSLRTGIMAGSPCPVEVMKRVVAEMNMAEVSICYGMTETSPVSTQTRADDDLERRTGTAGRALPHIEVKVVDPATGVTLRRGEAGELCTRGYSVMLGYWRDPAHTSEVVDAARWMRTGDLAVIREDGYVQIVGRIKDMIIRGGENIYPREVEEFLHTHPKIADVQVVGVPDARYGEEVLACVIPRDAGDPPGAEEIAAFCEGELAHYKVPRRVEVVDAFPMTVSGKVRKIELRERFSDPAAD</sequence>
<dbReference type="InterPro" id="IPR045851">
    <property type="entry name" value="AMP-bd_C_sf"/>
</dbReference>
<dbReference type="RefSeq" id="WP_209340253.1">
    <property type="nucleotide sequence ID" value="NZ_JAGIQL010000043.1"/>
</dbReference>
<dbReference type="InterPro" id="IPR025110">
    <property type="entry name" value="AMP-bd_C"/>
</dbReference>
<evidence type="ECO:0000256" key="3">
    <source>
        <dbReference type="SAM" id="MobiDB-lite"/>
    </source>
</evidence>